<gene>
    <name evidence="4" type="ORF">JJB07_19110</name>
</gene>
<keyword evidence="2" id="KW-0378">Hydrolase</keyword>
<evidence type="ECO:0000256" key="1">
    <source>
        <dbReference type="ARBA" id="ARBA00022729"/>
    </source>
</evidence>
<dbReference type="Proteomes" id="UP000602284">
    <property type="component" value="Unassembled WGS sequence"/>
</dbReference>
<accession>A0ABS1JEK5</accession>
<name>A0ABS1JEK5_9BACL</name>
<keyword evidence="1 3" id="KW-0732">Signal</keyword>
<dbReference type="Gene3D" id="3.40.50.1820">
    <property type="entry name" value="alpha/beta hydrolase"/>
    <property type="match status" value="1"/>
</dbReference>
<comment type="caution">
    <text evidence="4">The sequence shown here is derived from an EMBL/GenBank/DDBJ whole genome shotgun (WGS) entry which is preliminary data.</text>
</comment>
<dbReference type="PANTHER" id="PTHR43037:SF1">
    <property type="entry name" value="BLL1128 PROTEIN"/>
    <property type="match status" value="1"/>
</dbReference>
<proteinExistence type="predicted"/>
<dbReference type="SUPFAM" id="SSF53474">
    <property type="entry name" value="alpha/beta-Hydrolases"/>
    <property type="match status" value="1"/>
</dbReference>
<dbReference type="NCBIfam" id="TIGR01840">
    <property type="entry name" value="esterase_phb"/>
    <property type="match status" value="1"/>
</dbReference>
<dbReference type="InterPro" id="IPR029058">
    <property type="entry name" value="AB_hydrolase_fold"/>
</dbReference>
<reference evidence="4 5" key="1">
    <citation type="submission" date="2021-01" db="EMBL/GenBank/DDBJ databases">
        <title>Tumebacillus sp. strain ITR2 16S ribosomal RNA gene Genome sequencing and assembly.</title>
        <authorList>
            <person name="Kang M."/>
        </authorList>
    </citation>
    <scope>NUCLEOTIDE SEQUENCE [LARGE SCALE GENOMIC DNA]</scope>
    <source>
        <strain evidence="4 5">ITR2</strain>
    </source>
</reference>
<feature type="signal peptide" evidence="3">
    <location>
        <begin position="1"/>
        <end position="27"/>
    </location>
</feature>
<protein>
    <submittedName>
        <fullName evidence="4">PHB depolymerase family esterase</fullName>
    </submittedName>
</protein>
<feature type="chain" id="PRO_5046070322" evidence="3">
    <location>
        <begin position="28"/>
        <end position="334"/>
    </location>
</feature>
<evidence type="ECO:0000256" key="3">
    <source>
        <dbReference type="SAM" id="SignalP"/>
    </source>
</evidence>
<keyword evidence="5" id="KW-1185">Reference proteome</keyword>
<dbReference type="EMBL" id="JAEQNB010000006">
    <property type="protein sequence ID" value="MBL0388721.1"/>
    <property type="molecule type" value="Genomic_DNA"/>
</dbReference>
<dbReference type="PANTHER" id="PTHR43037">
    <property type="entry name" value="UNNAMED PRODUCT-RELATED"/>
    <property type="match status" value="1"/>
</dbReference>
<evidence type="ECO:0000313" key="4">
    <source>
        <dbReference type="EMBL" id="MBL0388721.1"/>
    </source>
</evidence>
<dbReference type="InterPro" id="IPR050955">
    <property type="entry name" value="Plant_Biomass_Hydrol_Est"/>
</dbReference>
<organism evidence="4 5">
    <name type="scientific">Tumebacillus amylolyticus</name>
    <dbReference type="NCBI Taxonomy" id="2801339"/>
    <lineage>
        <taxon>Bacteria</taxon>
        <taxon>Bacillati</taxon>
        <taxon>Bacillota</taxon>
        <taxon>Bacilli</taxon>
        <taxon>Bacillales</taxon>
        <taxon>Alicyclobacillaceae</taxon>
        <taxon>Tumebacillus</taxon>
    </lineage>
</organism>
<sequence>MKKLQSLLSKMGILALALVLFSAFTSIAPKASFAGTSSFTEYYYGSNFYYKVYVPSTYTGSTNVPLMVMVHGCLQNPDDFAAGTRMNALAEEKGFLVLYPEMNYYANTNMCWNWFYDYNQHRGAAGEADIIKGMVDSVKASYKIDGNKVYAAGLSAGAGMVSILGATYPNVFHAIGIAAGVEYNAADTAMGGVTAMTYGGPDPVYTGYDAYYEMGSYKRRMPVILFHGTSDTTVYPINATQVIGQWAQTNDYIDDGSDNNSVDATADVTTTGTVSGGRSYTKYVYKDKAGAELMQYYKVTGMTHAWSGGSSAGSYTDPTGPDATRIMWDFFTTH</sequence>
<dbReference type="InterPro" id="IPR010126">
    <property type="entry name" value="Esterase_phb"/>
</dbReference>
<evidence type="ECO:0000256" key="2">
    <source>
        <dbReference type="ARBA" id="ARBA00022801"/>
    </source>
</evidence>
<dbReference type="RefSeq" id="WP_201637671.1">
    <property type="nucleotide sequence ID" value="NZ_JAEQNB010000006.1"/>
</dbReference>
<evidence type="ECO:0000313" key="5">
    <source>
        <dbReference type="Proteomes" id="UP000602284"/>
    </source>
</evidence>
<dbReference type="Pfam" id="PF10503">
    <property type="entry name" value="Esterase_PHB"/>
    <property type="match status" value="1"/>
</dbReference>